<evidence type="ECO:0000313" key="4">
    <source>
        <dbReference type="Proteomes" id="UP000214720"/>
    </source>
</evidence>
<dbReference type="PANTHER" id="PTHR36505">
    <property type="entry name" value="BLR1072 PROTEIN"/>
    <property type="match status" value="1"/>
</dbReference>
<dbReference type="AlphaFoldDB" id="A0A226XCN2"/>
<comment type="caution">
    <text evidence="3">The sequence shown here is derived from an EMBL/GenBank/DDBJ whole genome shotgun (WGS) entry which is preliminary data.</text>
</comment>
<feature type="domain" description="PRC-barrel" evidence="2">
    <location>
        <begin position="5"/>
        <end position="66"/>
    </location>
</feature>
<dbReference type="Proteomes" id="UP000214720">
    <property type="component" value="Unassembled WGS sequence"/>
</dbReference>
<dbReference type="InterPro" id="IPR027275">
    <property type="entry name" value="PRC-brl_dom"/>
</dbReference>
<dbReference type="Gene3D" id="2.30.30.240">
    <property type="entry name" value="PRC-barrel domain"/>
    <property type="match status" value="1"/>
</dbReference>
<accession>A0A226XCN2</accession>
<sequence length="118" mass="12961">MTGKTSFRSDELLGTDVHTPDNQALGSVDDILMSPQTGKIEYLVLARGGILGIDEKYVPVPWADFKATPNVNLLVLNATKREMDAAPRISGEEIATPANFDQQSQKIDAFWKANLSQR</sequence>
<dbReference type="PANTHER" id="PTHR36505:SF1">
    <property type="entry name" value="BLR1072 PROTEIN"/>
    <property type="match status" value="1"/>
</dbReference>
<evidence type="ECO:0000256" key="1">
    <source>
        <dbReference type="SAM" id="MobiDB-lite"/>
    </source>
</evidence>
<proteinExistence type="predicted"/>
<evidence type="ECO:0000313" key="3">
    <source>
        <dbReference type="EMBL" id="OXC80717.1"/>
    </source>
</evidence>
<protein>
    <recommendedName>
        <fullName evidence="2">PRC-barrel domain-containing protein</fullName>
    </recommendedName>
</protein>
<dbReference type="InterPro" id="IPR011033">
    <property type="entry name" value="PRC_barrel-like_sf"/>
</dbReference>
<organism evidence="3 4">
    <name type="scientific">Caballeronia sordidicola</name>
    <name type="common">Burkholderia sordidicola</name>
    <dbReference type="NCBI Taxonomy" id="196367"/>
    <lineage>
        <taxon>Bacteria</taxon>
        <taxon>Pseudomonadati</taxon>
        <taxon>Pseudomonadota</taxon>
        <taxon>Betaproteobacteria</taxon>
        <taxon>Burkholderiales</taxon>
        <taxon>Burkholderiaceae</taxon>
        <taxon>Caballeronia</taxon>
    </lineage>
</organism>
<evidence type="ECO:0000259" key="2">
    <source>
        <dbReference type="Pfam" id="PF05239"/>
    </source>
</evidence>
<dbReference type="SUPFAM" id="SSF50346">
    <property type="entry name" value="PRC-barrel domain"/>
    <property type="match status" value="1"/>
</dbReference>
<feature type="region of interest" description="Disordered" evidence="1">
    <location>
        <begin position="1"/>
        <end position="25"/>
    </location>
</feature>
<dbReference type="EMBL" id="MTHB01000009">
    <property type="protein sequence ID" value="OXC80717.1"/>
    <property type="molecule type" value="Genomic_DNA"/>
</dbReference>
<name>A0A226XCN2_CABSO</name>
<gene>
    <name evidence="3" type="ORF">BSU04_00340</name>
</gene>
<dbReference type="Pfam" id="PF05239">
    <property type="entry name" value="PRC"/>
    <property type="match status" value="1"/>
</dbReference>
<reference evidence="4" key="1">
    <citation type="submission" date="2017-01" db="EMBL/GenBank/DDBJ databases">
        <title>Genome Analysis of Deinococcus marmoris KOPRI26562.</title>
        <authorList>
            <person name="Kim J.H."/>
            <person name="Oh H.-M."/>
        </authorList>
    </citation>
    <scope>NUCLEOTIDE SEQUENCE [LARGE SCALE GENOMIC DNA]</scope>
    <source>
        <strain evidence="4">PAMC 26633</strain>
    </source>
</reference>